<protein>
    <submittedName>
        <fullName evidence="2">Uncharacterized protein</fullName>
    </submittedName>
</protein>
<dbReference type="VEuPathDB" id="TriTrypDB:TvY486_0024350"/>
<feature type="compositionally biased region" description="Low complexity" evidence="1">
    <location>
        <begin position="207"/>
        <end position="217"/>
    </location>
</feature>
<evidence type="ECO:0000313" key="2">
    <source>
        <dbReference type="EMBL" id="CCD19722.1"/>
    </source>
</evidence>
<reference evidence="2 3" key="1">
    <citation type="journal article" date="2012" name="Proc. Natl. Acad. Sci. U.S.A.">
        <title>Antigenic diversity is generated by distinct evolutionary mechanisms in African trypanosome species.</title>
        <authorList>
            <person name="Jackson A.P."/>
            <person name="Berry A."/>
            <person name="Aslett M."/>
            <person name="Allison H.C."/>
            <person name="Burton P."/>
            <person name="Vavrova-Anderson J."/>
            <person name="Brown R."/>
            <person name="Browne H."/>
            <person name="Corton N."/>
            <person name="Hauser H."/>
            <person name="Gamble J."/>
            <person name="Gilderthorp R."/>
            <person name="Marcello L."/>
            <person name="McQuillan J."/>
            <person name="Otto T.D."/>
            <person name="Quail M.A."/>
            <person name="Sanders M.J."/>
            <person name="van Tonder A."/>
            <person name="Ginger M.L."/>
            <person name="Field M.C."/>
            <person name="Barry J.D."/>
            <person name="Hertz-Fowler C."/>
            <person name="Berriman M."/>
        </authorList>
    </citation>
    <scope>NUCLEOTIDE SEQUENCE</scope>
    <source>
        <strain evidence="2 3">Y486</strain>
    </source>
</reference>
<evidence type="ECO:0000256" key="1">
    <source>
        <dbReference type="SAM" id="MobiDB-lite"/>
    </source>
</evidence>
<feature type="compositionally biased region" description="Basic and acidic residues" evidence="1">
    <location>
        <begin position="247"/>
        <end position="260"/>
    </location>
</feature>
<feature type="compositionally biased region" description="Basic residues" evidence="1">
    <location>
        <begin position="329"/>
        <end position="342"/>
    </location>
</feature>
<feature type="compositionally biased region" description="Basic and acidic residues" evidence="1">
    <location>
        <begin position="282"/>
        <end position="293"/>
    </location>
</feature>
<organism evidence="2 3">
    <name type="scientific">Trypanosoma vivax (strain Y486)</name>
    <dbReference type="NCBI Taxonomy" id="1055687"/>
    <lineage>
        <taxon>Eukaryota</taxon>
        <taxon>Discoba</taxon>
        <taxon>Euglenozoa</taxon>
        <taxon>Kinetoplastea</taxon>
        <taxon>Metakinetoplastina</taxon>
        <taxon>Trypanosomatida</taxon>
        <taxon>Trypanosomatidae</taxon>
        <taxon>Trypanosoma</taxon>
        <taxon>Duttonella</taxon>
    </lineage>
</organism>
<keyword evidence="3" id="KW-1185">Reference proteome</keyword>
<gene>
    <name evidence="2" type="ORF">TvY486_0024350</name>
</gene>
<dbReference type="AlphaFoldDB" id="F9WQ95"/>
<name>F9WQ95_TRYVY</name>
<dbReference type="Proteomes" id="UP000009027">
    <property type="component" value="Unassembled WGS sequence"/>
</dbReference>
<sequence length="354" mass="38324">MQRHRHKQGGMVYAKGKWESDGHAKALTEALAAFNSQWTTSNGKAVSAGSSGAACPLAKVGASGGAGYTAGKITFAGMFTAKTSSGLALLFKGSEKAGLDDVQALITRLTQLTTLADTGLQHRKFLCVPSTDTTEHTTDATGLAKAAAAIYDELQAREAAAKARRHTPKEQGKGEQHATASPSATERKAEEGSSQARSEPMEKQTAARRTAAQTRVQHVPGTPCSQRAQQQRRQRAHSTQRAQKAANKRDKDVKRQKEHACLTSARTETDTQHARQLGKDPNSLHENPRDTDPQSHLPSQRKGNMHTLPPKAVATSNARGTWHAMKDTHTRKREKARTRARTPQRSQDKTHAQG</sequence>
<dbReference type="EMBL" id="CAEX01003994">
    <property type="protein sequence ID" value="CCD19722.1"/>
    <property type="molecule type" value="Genomic_DNA"/>
</dbReference>
<feature type="region of interest" description="Disordered" evidence="1">
    <location>
        <begin position="158"/>
        <end position="354"/>
    </location>
</feature>
<accession>F9WQ95</accession>
<evidence type="ECO:0000313" key="3">
    <source>
        <dbReference type="Proteomes" id="UP000009027"/>
    </source>
</evidence>
<proteinExistence type="predicted"/>